<proteinExistence type="predicted"/>
<dbReference type="GO" id="GO:0030422">
    <property type="term" value="P:siRNA processing"/>
    <property type="evidence" value="ECO:0007669"/>
    <property type="project" value="TreeGrafter"/>
</dbReference>
<dbReference type="PANTHER" id="PTHR14950">
    <property type="entry name" value="DICER-RELATED"/>
    <property type="match status" value="1"/>
</dbReference>
<dbReference type="CDD" id="cd00593">
    <property type="entry name" value="RIBOc"/>
    <property type="match status" value="1"/>
</dbReference>
<dbReference type="Pfam" id="PF14622">
    <property type="entry name" value="Ribonucleas_3_3"/>
    <property type="match status" value="1"/>
</dbReference>
<keyword evidence="1" id="KW-0378">Hydrolase</keyword>
<feature type="domain" description="RNase III" evidence="2">
    <location>
        <begin position="12"/>
        <end position="146"/>
    </location>
</feature>
<dbReference type="GO" id="GO:0004525">
    <property type="term" value="F:ribonuclease III activity"/>
    <property type="evidence" value="ECO:0007669"/>
    <property type="project" value="InterPro"/>
</dbReference>
<evidence type="ECO:0000256" key="1">
    <source>
        <dbReference type="ARBA" id="ARBA00022801"/>
    </source>
</evidence>
<dbReference type="OrthoDB" id="67027at2759"/>
<dbReference type="PANTHER" id="PTHR14950:SF37">
    <property type="entry name" value="ENDORIBONUCLEASE DICER"/>
    <property type="match status" value="1"/>
</dbReference>
<name>A0A9P4K0T5_9PLEO</name>
<protein>
    <submittedName>
        <fullName evidence="3">Ribonuclease III</fullName>
    </submittedName>
</protein>
<comment type="caution">
    <text evidence="3">The sequence shown here is derived from an EMBL/GenBank/DDBJ whole genome shotgun (WGS) entry which is preliminary data.</text>
</comment>
<evidence type="ECO:0000259" key="2">
    <source>
        <dbReference type="PROSITE" id="PS50142"/>
    </source>
</evidence>
<dbReference type="InterPro" id="IPR036389">
    <property type="entry name" value="RNase_III_sf"/>
</dbReference>
<dbReference type="SMART" id="SM00535">
    <property type="entry name" value="RIBOc"/>
    <property type="match status" value="1"/>
</dbReference>
<dbReference type="GO" id="GO:0003723">
    <property type="term" value="F:RNA binding"/>
    <property type="evidence" value="ECO:0007669"/>
    <property type="project" value="TreeGrafter"/>
</dbReference>
<dbReference type="AlphaFoldDB" id="A0A9P4K0T5"/>
<dbReference type="GO" id="GO:0005634">
    <property type="term" value="C:nucleus"/>
    <property type="evidence" value="ECO:0007669"/>
    <property type="project" value="TreeGrafter"/>
</dbReference>
<evidence type="ECO:0000313" key="3">
    <source>
        <dbReference type="EMBL" id="KAF2260026.1"/>
    </source>
</evidence>
<sequence length="175" mass="19002">MSDEYCIMDARVAKCESILNYTFINKELCLEALQLAGGIPIFGGKCRMIYAGKTYWIPKNERLECLGDAVLTFVLAKLWYPTNTDEGYFNKMIKEPNVMNANLGSVGGMLGLDKCALLNQGTVYIGTKKIADIVEALIGAVMQDGDLAAAEKVIKTLGLVPQELLKGDGGVKSIL</sequence>
<gene>
    <name evidence="3" type="ORF">CC78DRAFT_585242</name>
</gene>
<keyword evidence="4" id="KW-1185">Reference proteome</keyword>
<reference evidence="4" key="1">
    <citation type="journal article" date="2020" name="Stud. Mycol.">
        <title>101 Dothideomycetes genomes: A test case for predicting lifestyles and emergence of pathogens.</title>
        <authorList>
            <person name="Haridas S."/>
            <person name="Albert R."/>
            <person name="Binder M."/>
            <person name="Bloem J."/>
            <person name="LaButti K."/>
            <person name="Salamov A."/>
            <person name="Andreopoulos B."/>
            <person name="Baker S."/>
            <person name="Barry K."/>
            <person name="Bills G."/>
            <person name="Bluhm B."/>
            <person name="Cannon C."/>
            <person name="Castanera R."/>
            <person name="Culley D."/>
            <person name="Daum C."/>
            <person name="Ezra D."/>
            <person name="Gonzalez J."/>
            <person name="Henrissat B."/>
            <person name="Kuo A."/>
            <person name="Liang C."/>
            <person name="Lipzen A."/>
            <person name="Lutzoni F."/>
            <person name="Magnuson J."/>
            <person name="Mondo S."/>
            <person name="Nolan M."/>
            <person name="Ohm R."/>
            <person name="Pangilinan J."/>
            <person name="Park H.-J."/>
            <person name="Ramirez L."/>
            <person name="Alfaro M."/>
            <person name="Sun H."/>
            <person name="Tritt A."/>
            <person name="Yoshinaga Y."/>
            <person name="Zwiers L.-H."/>
            <person name="Turgeon B."/>
            <person name="Goodwin S."/>
            <person name="Spatafora J."/>
            <person name="Crous P."/>
            <person name="Grigoriev I."/>
        </authorList>
    </citation>
    <scope>NUCLEOTIDE SEQUENCE [LARGE SCALE GENOMIC DNA]</scope>
    <source>
        <strain evidence="4">CBS 304.66</strain>
    </source>
</reference>
<accession>A0A9P4K0T5</accession>
<dbReference type="Proteomes" id="UP000800093">
    <property type="component" value="Unassembled WGS sequence"/>
</dbReference>
<dbReference type="Gene3D" id="1.10.1520.10">
    <property type="entry name" value="Ribonuclease III domain"/>
    <property type="match status" value="1"/>
</dbReference>
<dbReference type="GO" id="GO:0005737">
    <property type="term" value="C:cytoplasm"/>
    <property type="evidence" value="ECO:0007669"/>
    <property type="project" value="TreeGrafter"/>
</dbReference>
<dbReference type="PROSITE" id="PS50142">
    <property type="entry name" value="RNASE_3_2"/>
    <property type="match status" value="1"/>
</dbReference>
<evidence type="ECO:0000313" key="4">
    <source>
        <dbReference type="Proteomes" id="UP000800093"/>
    </source>
</evidence>
<dbReference type="InterPro" id="IPR000999">
    <property type="entry name" value="RNase_III_dom"/>
</dbReference>
<dbReference type="EMBL" id="ML986690">
    <property type="protein sequence ID" value="KAF2260026.1"/>
    <property type="molecule type" value="Genomic_DNA"/>
</dbReference>
<dbReference type="SUPFAM" id="SSF69065">
    <property type="entry name" value="RNase III domain-like"/>
    <property type="match status" value="1"/>
</dbReference>
<organism evidence="3 4">
    <name type="scientific">Lojkania enalia</name>
    <dbReference type="NCBI Taxonomy" id="147567"/>
    <lineage>
        <taxon>Eukaryota</taxon>
        <taxon>Fungi</taxon>
        <taxon>Dikarya</taxon>
        <taxon>Ascomycota</taxon>
        <taxon>Pezizomycotina</taxon>
        <taxon>Dothideomycetes</taxon>
        <taxon>Pleosporomycetidae</taxon>
        <taxon>Pleosporales</taxon>
        <taxon>Pleosporales incertae sedis</taxon>
        <taxon>Lojkania</taxon>
    </lineage>
</organism>